<dbReference type="EMBL" id="CAAALY010018757">
    <property type="protein sequence ID" value="VEL13737.1"/>
    <property type="molecule type" value="Genomic_DNA"/>
</dbReference>
<comment type="caution">
    <text evidence="3">The sequence shown here is derived from an EMBL/GenBank/DDBJ whole genome shotgun (WGS) entry which is preliminary data.</text>
</comment>
<keyword evidence="2" id="KW-0472">Membrane</keyword>
<reference evidence="3" key="1">
    <citation type="submission" date="2018-11" db="EMBL/GenBank/DDBJ databases">
        <authorList>
            <consortium name="Pathogen Informatics"/>
        </authorList>
    </citation>
    <scope>NUCLEOTIDE SEQUENCE</scope>
</reference>
<evidence type="ECO:0000313" key="4">
    <source>
        <dbReference type="Proteomes" id="UP000784294"/>
    </source>
</evidence>
<keyword evidence="2" id="KW-1133">Transmembrane helix</keyword>
<sequence>ADVFFVTVVIAIIVLVAVAVAVAIGNVSWQIVRSSLGRYSPDAKKIWHDLAKAISYDPTRQLAATCREIACPASQAGQEVSAEGKHGSSTSGAAEQSQRAPNPEGSRCSGSSDSLSRG</sequence>
<organism evidence="3 4">
    <name type="scientific">Protopolystoma xenopodis</name>
    <dbReference type="NCBI Taxonomy" id="117903"/>
    <lineage>
        <taxon>Eukaryota</taxon>
        <taxon>Metazoa</taxon>
        <taxon>Spiralia</taxon>
        <taxon>Lophotrochozoa</taxon>
        <taxon>Platyhelminthes</taxon>
        <taxon>Monogenea</taxon>
        <taxon>Polyopisthocotylea</taxon>
        <taxon>Polystomatidea</taxon>
        <taxon>Polystomatidae</taxon>
        <taxon>Protopolystoma</taxon>
    </lineage>
</organism>
<proteinExistence type="predicted"/>
<feature type="compositionally biased region" description="Low complexity" evidence="1">
    <location>
        <begin position="105"/>
        <end position="118"/>
    </location>
</feature>
<feature type="transmembrane region" description="Helical" evidence="2">
    <location>
        <begin position="6"/>
        <end position="29"/>
    </location>
</feature>
<feature type="non-terminal residue" evidence="3">
    <location>
        <position position="1"/>
    </location>
</feature>
<name>A0A3S5CJM6_9PLAT</name>
<dbReference type="Proteomes" id="UP000784294">
    <property type="component" value="Unassembled WGS sequence"/>
</dbReference>
<gene>
    <name evidence="3" type="ORF">PXEA_LOCUS7177</name>
</gene>
<dbReference type="AlphaFoldDB" id="A0A3S5CJM6"/>
<evidence type="ECO:0000256" key="1">
    <source>
        <dbReference type="SAM" id="MobiDB-lite"/>
    </source>
</evidence>
<feature type="region of interest" description="Disordered" evidence="1">
    <location>
        <begin position="77"/>
        <end position="118"/>
    </location>
</feature>
<protein>
    <submittedName>
        <fullName evidence="3">Uncharacterized protein</fullName>
    </submittedName>
</protein>
<feature type="compositionally biased region" description="Polar residues" evidence="1">
    <location>
        <begin position="87"/>
        <end position="100"/>
    </location>
</feature>
<keyword evidence="2" id="KW-0812">Transmembrane</keyword>
<evidence type="ECO:0000313" key="3">
    <source>
        <dbReference type="EMBL" id="VEL13737.1"/>
    </source>
</evidence>
<keyword evidence="4" id="KW-1185">Reference proteome</keyword>
<evidence type="ECO:0000256" key="2">
    <source>
        <dbReference type="SAM" id="Phobius"/>
    </source>
</evidence>
<accession>A0A3S5CJM6</accession>